<keyword evidence="8" id="KW-1185">Reference proteome</keyword>
<reference evidence="7 8" key="1">
    <citation type="submission" date="2019-06" db="EMBL/GenBank/DDBJ databases">
        <title>Flavobacteriaceae Paucihalobacterium erythroidium CWB-1, complete genome.</title>
        <authorList>
            <person name="Wu S."/>
        </authorList>
    </citation>
    <scope>NUCLEOTIDE SEQUENCE [LARGE SCALE GENOMIC DNA]</scope>
    <source>
        <strain evidence="7 8">CWB-1</strain>
    </source>
</reference>
<name>A0A506PIW6_9FLAO</name>
<dbReference type="Pfam" id="PF12679">
    <property type="entry name" value="ABC2_membrane_2"/>
    <property type="match status" value="1"/>
</dbReference>
<dbReference type="OrthoDB" id="9794512at2"/>
<accession>A0A506PIW6</accession>
<keyword evidence="3 6" id="KW-0812">Transmembrane</keyword>
<feature type="transmembrane region" description="Helical" evidence="6">
    <location>
        <begin position="165"/>
        <end position="182"/>
    </location>
</feature>
<protein>
    <submittedName>
        <fullName evidence="7">Gliding motility-associated ABC transporter permease subunit GldF</fullName>
    </submittedName>
</protein>
<feature type="transmembrane region" description="Helical" evidence="6">
    <location>
        <begin position="219"/>
        <end position="237"/>
    </location>
</feature>
<dbReference type="PANTHER" id="PTHR30294">
    <property type="entry name" value="MEMBRANE COMPONENT OF ABC TRANSPORTER YHHJ-RELATED"/>
    <property type="match status" value="1"/>
</dbReference>
<dbReference type="RefSeq" id="WP_140990277.1">
    <property type="nucleotide sequence ID" value="NZ_VHIQ01000004.1"/>
</dbReference>
<dbReference type="PANTHER" id="PTHR30294:SF29">
    <property type="entry name" value="MULTIDRUG ABC TRANSPORTER PERMEASE YBHS-RELATED"/>
    <property type="match status" value="1"/>
</dbReference>
<feature type="transmembrane region" description="Helical" evidence="6">
    <location>
        <begin position="47"/>
        <end position="68"/>
    </location>
</feature>
<proteinExistence type="predicted"/>
<keyword evidence="2" id="KW-1003">Cell membrane</keyword>
<keyword evidence="4 6" id="KW-1133">Transmembrane helix</keyword>
<evidence type="ECO:0000313" key="7">
    <source>
        <dbReference type="EMBL" id="TPV33315.1"/>
    </source>
</evidence>
<dbReference type="InterPro" id="IPR019860">
    <property type="entry name" value="Motility-assoc_ABC_perm_GldF"/>
</dbReference>
<evidence type="ECO:0000256" key="4">
    <source>
        <dbReference type="ARBA" id="ARBA00022989"/>
    </source>
</evidence>
<comment type="subcellular location">
    <subcellularLocation>
        <location evidence="1">Cell membrane</location>
        <topology evidence="1">Multi-pass membrane protein</topology>
    </subcellularLocation>
</comment>
<comment type="caution">
    <text evidence="7">The sequence shown here is derived from an EMBL/GenBank/DDBJ whole genome shotgun (WGS) entry which is preliminary data.</text>
</comment>
<evidence type="ECO:0000256" key="2">
    <source>
        <dbReference type="ARBA" id="ARBA00022475"/>
    </source>
</evidence>
<dbReference type="NCBIfam" id="TIGR03518">
    <property type="entry name" value="ABC_perm_GldF"/>
    <property type="match status" value="1"/>
</dbReference>
<dbReference type="GO" id="GO:0140359">
    <property type="term" value="F:ABC-type transporter activity"/>
    <property type="evidence" value="ECO:0007669"/>
    <property type="project" value="InterPro"/>
</dbReference>
<feature type="transmembrane region" description="Helical" evidence="6">
    <location>
        <begin position="96"/>
        <end position="119"/>
    </location>
</feature>
<organism evidence="7 8">
    <name type="scientific">Paucihalobacter ruber</name>
    <dbReference type="NCBI Taxonomy" id="2567861"/>
    <lineage>
        <taxon>Bacteria</taxon>
        <taxon>Pseudomonadati</taxon>
        <taxon>Bacteroidota</taxon>
        <taxon>Flavobacteriia</taxon>
        <taxon>Flavobacteriales</taxon>
        <taxon>Flavobacteriaceae</taxon>
        <taxon>Paucihalobacter</taxon>
    </lineage>
</organism>
<evidence type="ECO:0000256" key="5">
    <source>
        <dbReference type="ARBA" id="ARBA00023136"/>
    </source>
</evidence>
<evidence type="ECO:0000256" key="3">
    <source>
        <dbReference type="ARBA" id="ARBA00022692"/>
    </source>
</evidence>
<sequence length="242" mass="26961">MKAIFIKEINSFFASPIGYLVVGIFLIINGLFLFVFKGEFNILDNGFADLSAFFVLAPWVFLFLVPAVTMRSFSEERKQGTIEVLLTKPISSFQLVFGKFLGSFTLIFIALLPTLLYVFTIWQLGNPVGNLDLAATTGSYIGLLFLAATFTAIGVFASTLSQNQIVAFIITILLCFIMLYGFDGLADLNVLNNTFKIETLGLNYHFNSVSRGVIDTRNLIYFVSVTTVFLVFTKLNLNQIKQ</sequence>
<evidence type="ECO:0000256" key="1">
    <source>
        <dbReference type="ARBA" id="ARBA00004651"/>
    </source>
</evidence>
<dbReference type="GO" id="GO:0005886">
    <property type="term" value="C:plasma membrane"/>
    <property type="evidence" value="ECO:0007669"/>
    <property type="project" value="UniProtKB-SubCell"/>
</dbReference>
<keyword evidence="5 6" id="KW-0472">Membrane</keyword>
<dbReference type="EMBL" id="VHIQ01000004">
    <property type="protein sequence ID" value="TPV33315.1"/>
    <property type="molecule type" value="Genomic_DNA"/>
</dbReference>
<dbReference type="InterPro" id="IPR051449">
    <property type="entry name" value="ABC-2_transporter_component"/>
</dbReference>
<evidence type="ECO:0000256" key="6">
    <source>
        <dbReference type="SAM" id="Phobius"/>
    </source>
</evidence>
<dbReference type="AlphaFoldDB" id="A0A506PIW6"/>
<dbReference type="Proteomes" id="UP000317332">
    <property type="component" value="Unassembled WGS sequence"/>
</dbReference>
<feature type="transmembrane region" description="Helical" evidence="6">
    <location>
        <begin position="139"/>
        <end position="158"/>
    </location>
</feature>
<gene>
    <name evidence="7" type="primary">gldF</name>
    <name evidence="7" type="ORF">FJ651_09485</name>
</gene>
<feature type="transmembrane region" description="Helical" evidence="6">
    <location>
        <begin position="12"/>
        <end position="35"/>
    </location>
</feature>
<evidence type="ECO:0000313" key="8">
    <source>
        <dbReference type="Proteomes" id="UP000317332"/>
    </source>
</evidence>